<dbReference type="STRING" id="1437606.BBOH_0616"/>
<dbReference type="InterPro" id="IPR033469">
    <property type="entry name" value="CYTH-like_dom_sf"/>
</dbReference>
<gene>
    <name evidence="1" type="ORF">BBOH_0616</name>
</gene>
<keyword evidence="2" id="KW-1185">Reference proteome</keyword>
<comment type="caution">
    <text evidence="1">The sequence shown here is derived from an EMBL/GenBank/DDBJ whole genome shotgun (WGS) entry which is preliminary data.</text>
</comment>
<organism evidence="1 2">
    <name type="scientific">Bifidobacterium bohemicum DSM 22767</name>
    <dbReference type="NCBI Taxonomy" id="1437606"/>
    <lineage>
        <taxon>Bacteria</taxon>
        <taxon>Bacillati</taxon>
        <taxon>Actinomycetota</taxon>
        <taxon>Actinomycetes</taxon>
        <taxon>Bifidobacteriales</taxon>
        <taxon>Bifidobacteriaceae</taxon>
        <taxon>Bifidobacterium</taxon>
    </lineage>
</organism>
<proteinExistence type="predicted"/>
<dbReference type="InterPro" id="IPR012042">
    <property type="entry name" value="NeuTTM/CthTTM-like"/>
</dbReference>
<dbReference type="Proteomes" id="UP000029096">
    <property type="component" value="Unassembled WGS sequence"/>
</dbReference>
<dbReference type="eggNOG" id="COG2954">
    <property type="taxonomic scope" value="Bacteria"/>
</dbReference>
<evidence type="ECO:0000313" key="1">
    <source>
        <dbReference type="EMBL" id="KFI45813.1"/>
    </source>
</evidence>
<dbReference type="SUPFAM" id="SSF55154">
    <property type="entry name" value="CYTH-like phosphatases"/>
    <property type="match status" value="1"/>
</dbReference>
<accession>A0A086ZH13</accession>
<dbReference type="Gene3D" id="2.40.320.10">
    <property type="entry name" value="Hypothetical Protein Pfu-838710-001"/>
    <property type="match status" value="1"/>
</dbReference>
<reference evidence="1 2" key="1">
    <citation type="submission" date="2014-03" db="EMBL/GenBank/DDBJ databases">
        <title>Genomics of Bifidobacteria.</title>
        <authorList>
            <person name="Ventura M."/>
            <person name="Milani C."/>
            <person name="Lugli G.A."/>
        </authorList>
    </citation>
    <scope>NUCLEOTIDE SEQUENCE [LARGE SCALE GENOMIC DNA]</scope>
    <source>
        <strain evidence="1 2">DSM 22767</strain>
    </source>
</reference>
<evidence type="ECO:0000313" key="2">
    <source>
        <dbReference type="Proteomes" id="UP000029096"/>
    </source>
</evidence>
<dbReference type="AlphaFoldDB" id="A0A086ZH13"/>
<dbReference type="PANTHER" id="PTHR40114:SF1">
    <property type="entry name" value="SLR0698 PROTEIN"/>
    <property type="match status" value="1"/>
</dbReference>
<protein>
    <submittedName>
        <fullName evidence="1">Adenylate cyclase</fullName>
    </submittedName>
</protein>
<name>A0A086ZH13_9BIFI</name>
<dbReference type="PANTHER" id="PTHR40114">
    <property type="entry name" value="SLR0698 PROTEIN"/>
    <property type="match status" value="1"/>
</dbReference>
<dbReference type="EMBL" id="JGYP01000002">
    <property type="protein sequence ID" value="KFI45813.1"/>
    <property type="molecule type" value="Genomic_DNA"/>
</dbReference>
<sequence>MPCFRKILYNMVMSPLMNDFEFDRRFFCREIPQDLQDADIPTLIVQSYYVDSDNYALRVRVQSRKTRLPMDKDTDAAEALDKHRDDFTTASVTVKGPSVGGTRYEAERDIDAGIAAELIKRGGTDIIKNRYDVWIGEDGWNIDVFGGVNAPLIIAEAKRSRPVTNLIIPDFCVTEITDQARFSNDGLAARPFSDWQDEFEQELSVSGAHFEQIYGTNRHES</sequence>